<evidence type="ECO:0000259" key="6">
    <source>
        <dbReference type="Pfam" id="PF00881"/>
    </source>
</evidence>
<keyword evidence="4 5" id="KW-0560">Oxidoreductase</keyword>
<dbReference type="InterPro" id="IPR029479">
    <property type="entry name" value="Nitroreductase"/>
</dbReference>
<feature type="domain" description="Nitroreductase" evidence="6">
    <location>
        <begin position="8"/>
        <end position="159"/>
    </location>
</feature>
<dbReference type="Gene3D" id="3.40.109.10">
    <property type="entry name" value="NADH Oxidase"/>
    <property type="match status" value="1"/>
</dbReference>
<name>A0A1M6DCX3_9BACT</name>
<dbReference type="SUPFAM" id="SSF55469">
    <property type="entry name" value="FMN-dependent nitroreductase-like"/>
    <property type="match status" value="1"/>
</dbReference>
<accession>A0A1M6DCX3</accession>
<keyword evidence="3 5" id="KW-0288">FMN</keyword>
<dbReference type="OrthoDB" id="9775805at2"/>
<dbReference type="InterPro" id="IPR000415">
    <property type="entry name" value="Nitroreductase-like"/>
</dbReference>
<evidence type="ECO:0000256" key="3">
    <source>
        <dbReference type="ARBA" id="ARBA00022643"/>
    </source>
</evidence>
<dbReference type="EMBL" id="FQZE01000005">
    <property type="protein sequence ID" value="SHI71137.1"/>
    <property type="molecule type" value="Genomic_DNA"/>
</dbReference>
<evidence type="ECO:0000313" key="7">
    <source>
        <dbReference type="EMBL" id="SHI71137.1"/>
    </source>
</evidence>
<dbReference type="PANTHER" id="PTHR43425">
    <property type="entry name" value="OXYGEN-INSENSITIVE NADPH NITROREDUCTASE"/>
    <property type="match status" value="1"/>
</dbReference>
<dbReference type="Pfam" id="PF00881">
    <property type="entry name" value="Nitroreductase"/>
    <property type="match status" value="1"/>
</dbReference>
<sequence>MEVLNNHVTIRKFKNKPVDPKLLESILYSGTRASTTGNMQVYSVLVTQEEDRKQKLAPLHFNQPVAVNAPVLLTFVADFNRFSQWCTMNKAKPGYANFISFFTAAIDALLVAQNVSVAAENNGLGICYLGTTTYNAKEIIDVLNLPKLTFPVTTVALGYPDEKPDLTDRLPLEAVVHHEKYSDYSEKNIREFYAYKESLTEMQQFVKENQKETLAQVFTDVRYKEEDNLFFSEKMLQVLRDQGFLND</sequence>
<dbReference type="PANTHER" id="PTHR43425:SF2">
    <property type="entry name" value="OXYGEN-INSENSITIVE NADPH NITROREDUCTASE"/>
    <property type="match status" value="1"/>
</dbReference>
<reference evidence="7 8" key="1">
    <citation type="submission" date="2016-11" db="EMBL/GenBank/DDBJ databases">
        <authorList>
            <person name="Jaros S."/>
            <person name="Januszkiewicz K."/>
            <person name="Wedrychowicz H."/>
        </authorList>
    </citation>
    <scope>NUCLEOTIDE SEQUENCE [LARGE SCALE GENOMIC DNA]</scope>
    <source>
        <strain evidence="7 8">DSM 27063</strain>
    </source>
</reference>
<keyword evidence="2 5" id="KW-0285">Flavoprotein</keyword>
<dbReference type="RefSeq" id="WP_073166105.1">
    <property type="nucleotide sequence ID" value="NZ_FQZE01000005.1"/>
</dbReference>
<dbReference type="InterPro" id="IPR016446">
    <property type="entry name" value="Flavin_OxRdtase_Frp"/>
</dbReference>
<dbReference type="STRING" id="1168035.SAMN05444280_1054"/>
<dbReference type="PIRSF" id="PIRSF005426">
    <property type="entry name" value="Frp"/>
    <property type="match status" value="1"/>
</dbReference>
<evidence type="ECO:0000256" key="5">
    <source>
        <dbReference type="PIRNR" id="PIRNR005426"/>
    </source>
</evidence>
<evidence type="ECO:0000256" key="1">
    <source>
        <dbReference type="ARBA" id="ARBA00008366"/>
    </source>
</evidence>
<proteinExistence type="inferred from homology"/>
<dbReference type="AlphaFoldDB" id="A0A1M6DCX3"/>
<keyword evidence="5" id="KW-0521">NADP</keyword>
<organism evidence="7 8">
    <name type="scientific">Tangfeifania diversioriginum</name>
    <dbReference type="NCBI Taxonomy" id="1168035"/>
    <lineage>
        <taxon>Bacteria</taxon>
        <taxon>Pseudomonadati</taxon>
        <taxon>Bacteroidota</taxon>
        <taxon>Bacteroidia</taxon>
        <taxon>Marinilabiliales</taxon>
        <taxon>Prolixibacteraceae</taxon>
        <taxon>Tangfeifania</taxon>
    </lineage>
</organism>
<evidence type="ECO:0000256" key="4">
    <source>
        <dbReference type="ARBA" id="ARBA00023002"/>
    </source>
</evidence>
<gene>
    <name evidence="7" type="ORF">SAMN05444280_1054</name>
</gene>
<comment type="similarity">
    <text evidence="1 5">Belongs to the flavin oxidoreductase frp family.</text>
</comment>
<keyword evidence="8" id="KW-1185">Reference proteome</keyword>
<dbReference type="GO" id="GO:0016491">
    <property type="term" value="F:oxidoreductase activity"/>
    <property type="evidence" value="ECO:0007669"/>
    <property type="project" value="UniProtKB-UniRule"/>
</dbReference>
<evidence type="ECO:0000256" key="2">
    <source>
        <dbReference type="ARBA" id="ARBA00022630"/>
    </source>
</evidence>
<evidence type="ECO:0000313" key="8">
    <source>
        <dbReference type="Proteomes" id="UP000184050"/>
    </source>
</evidence>
<dbReference type="Proteomes" id="UP000184050">
    <property type="component" value="Unassembled WGS sequence"/>
</dbReference>
<protein>
    <submittedName>
        <fullName evidence="7">Nitroreductase</fullName>
    </submittedName>
</protein>